<dbReference type="Proteomes" id="UP000190962">
    <property type="component" value="Unassembled WGS sequence"/>
</dbReference>
<sequence length="127" mass="12196">MSKYDANFRTVASGAIIALGMAGTAHAAADANPFGLTALDNGYRVAQSATEGKCGEGKCGGNKAKSAIEASCGGDKKAGEGSCGGDKKAGEGNCGGNKAAGEGNCGADKAKAAGENKCGEGKCGGKK</sequence>
<evidence type="ECO:0000313" key="6">
    <source>
        <dbReference type="Proteomes" id="UP000190962"/>
    </source>
</evidence>
<dbReference type="eggNOG" id="COG3767">
    <property type="taxonomic scope" value="Bacteria"/>
</dbReference>
<feature type="region of interest" description="Disordered" evidence="1">
    <location>
        <begin position="71"/>
        <end position="127"/>
    </location>
</feature>
<accession>A0A0B0HDR0</accession>
<comment type="caution">
    <text evidence="3">The sequence shown here is derived from an EMBL/GenBank/DDBJ whole genome shotgun (WGS) entry which is preliminary data.</text>
</comment>
<evidence type="ECO:0000256" key="2">
    <source>
        <dbReference type="SAM" id="SignalP"/>
    </source>
</evidence>
<evidence type="ECO:0000313" key="3">
    <source>
        <dbReference type="EMBL" id="KHF25591.1"/>
    </source>
</evidence>
<evidence type="ECO:0000256" key="1">
    <source>
        <dbReference type="SAM" id="MobiDB-lite"/>
    </source>
</evidence>
<organism evidence="3 5">
    <name type="scientific">Solemya velum gill symbiont</name>
    <dbReference type="NCBI Taxonomy" id="2340"/>
    <lineage>
        <taxon>Bacteria</taxon>
        <taxon>Pseudomonadati</taxon>
        <taxon>Pseudomonadota</taxon>
        <taxon>Gammaproteobacteria</taxon>
        <taxon>sulfur-oxidizing symbionts</taxon>
    </lineage>
</organism>
<dbReference type="Proteomes" id="UP000030856">
    <property type="component" value="Unassembled WGS sequence"/>
</dbReference>
<feature type="chain" id="PRO_5010611232" description="Low-complexity protein" evidence="2">
    <location>
        <begin position="28"/>
        <end position="127"/>
    </location>
</feature>
<feature type="compositionally biased region" description="Basic and acidic residues" evidence="1">
    <location>
        <begin position="108"/>
        <end position="120"/>
    </location>
</feature>
<protein>
    <recommendedName>
        <fullName evidence="7">Low-complexity protein</fullName>
    </recommendedName>
</protein>
<evidence type="ECO:0000313" key="4">
    <source>
        <dbReference type="EMBL" id="OOY35785.1"/>
    </source>
</evidence>
<proteinExistence type="predicted"/>
<keyword evidence="2" id="KW-0732">Signal</keyword>
<reference evidence="4 6" key="2">
    <citation type="submission" date="2016-11" db="EMBL/GenBank/DDBJ databases">
        <title>Mixed transmission modes and dynamic genome evolution in an obligate animal-bacterial symbiosis.</title>
        <authorList>
            <person name="Russell S.L."/>
            <person name="Corbett-Detig R.B."/>
            <person name="Cavanaugh C.M."/>
        </authorList>
    </citation>
    <scope>NUCLEOTIDE SEQUENCE [LARGE SCALE GENOMIC DNA]</scope>
    <source>
        <strain evidence="4">MA-KB16</strain>
    </source>
</reference>
<dbReference type="EMBL" id="MPNX01000003">
    <property type="protein sequence ID" value="OOY35785.1"/>
    <property type="molecule type" value="Genomic_DNA"/>
</dbReference>
<feature type="signal peptide" evidence="2">
    <location>
        <begin position="1"/>
        <end position="27"/>
    </location>
</feature>
<feature type="compositionally biased region" description="Basic and acidic residues" evidence="1">
    <location>
        <begin position="74"/>
        <end position="90"/>
    </location>
</feature>
<dbReference type="STRING" id="2340.JV46_18000"/>
<evidence type="ECO:0008006" key="7">
    <source>
        <dbReference type="Google" id="ProtNLM"/>
    </source>
</evidence>
<reference evidence="3 5" key="1">
    <citation type="journal article" date="2014" name="BMC Genomics">
        <title>The genome of the intracellular bacterium of the coastal bivalve, Solemya velum: a blueprint for thriving in and out of symbiosis.</title>
        <authorList>
            <person name="Dmytrenko O."/>
            <person name="Russell S.L."/>
            <person name="Loo W.T."/>
            <person name="Fontanez K.M."/>
            <person name="Liao L."/>
            <person name="Roeselers G."/>
            <person name="Sharma R."/>
            <person name="Stewart F.J."/>
            <person name="Newton I.L."/>
            <person name="Woyke T."/>
            <person name="Wu D."/>
            <person name="Lang J.M."/>
            <person name="Eisen J.A."/>
            <person name="Cavanaugh C.M."/>
        </authorList>
    </citation>
    <scope>NUCLEOTIDE SEQUENCE [LARGE SCALE GENOMIC DNA]</scope>
    <source>
        <strain evidence="3 5">WH</strain>
    </source>
</reference>
<dbReference type="PATRIC" id="fig|2340.3.peg.113"/>
<evidence type="ECO:0000313" key="5">
    <source>
        <dbReference type="Proteomes" id="UP000030856"/>
    </source>
</evidence>
<dbReference type="RefSeq" id="WP_043115259.1">
    <property type="nucleotide sequence ID" value="NZ_JRAA01000001.1"/>
</dbReference>
<dbReference type="EMBL" id="JRAA01000001">
    <property type="protein sequence ID" value="KHF25591.1"/>
    <property type="molecule type" value="Genomic_DNA"/>
</dbReference>
<gene>
    <name evidence="4" type="ORF">BOV88_03890</name>
    <name evidence="3" type="ORF">JV46_18000</name>
</gene>
<dbReference type="GeneID" id="86991539"/>
<name>A0A0B0HDR0_SOVGS</name>
<keyword evidence="5" id="KW-1185">Reference proteome</keyword>
<dbReference type="AlphaFoldDB" id="A0A0B0HDR0"/>